<sequence>MSTDSSDSEQKHFPPTREHNDAPALSRTRTARGITPTYAFGWLLNRYLLLEALDPEGKYESSFGDLNYHVLTPKWYDSYADSLGYSYRPRFRILSDLRIFISFGSNKSQQSLKTVSELDTDKLLSTYREYLNLDDHFLPSPKWHKLPIPYDEIDSFLGRGAIRMSHLNI</sequence>
<dbReference type="AlphaFoldDB" id="A0A8H5FP31"/>
<keyword evidence="3" id="KW-1185">Reference proteome</keyword>
<evidence type="ECO:0000256" key="1">
    <source>
        <dbReference type="SAM" id="MobiDB-lite"/>
    </source>
</evidence>
<name>A0A8H5FP31_9AGAR</name>
<evidence type="ECO:0000313" key="3">
    <source>
        <dbReference type="Proteomes" id="UP000559256"/>
    </source>
</evidence>
<reference evidence="2 3" key="1">
    <citation type="journal article" date="2020" name="ISME J.">
        <title>Uncovering the hidden diversity of litter-decomposition mechanisms in mushroom-forming fungi.</title>
        <authorList>
            <person name="Floudas D."/>
            <person name="Bentzer J."/>
            <person name="Ahren D."/>
            <person name="Johansson T."/>
            <person name="Persson P."/>
            <person name="Tunlid A."/>
        </authorList>
    </citation>
    <scope>NUCLEOTIDE SEQUENCE [LARGE SCALE GENOMIC DNA]</scope>
    <source>
        <strain evidence="2 3">CBS 291.85</strain>
    </source>
</reference>
<protein>
    <submittedName>
        <fullName evidence="2">Uncharacterized protein</fullName>
    </submittedName>
</protein>
<organism evidence="2 3">
    <name type="scientific">Tetrapyrgos nigripes</name>
    <dbReference type="NCBI Taxonomy" id="182062"/>
    <lineage>
        <taxon>Eukaryota</taxon>
        <taxon>Fungi</taxon>
        <taxon>Dikarya</taxon>
        <taxon>Basidiomycota</taxon>
        <taxon>Agaricomycotina</taxon>
        <taxon>Agaricomycetes</taxon>
        <taxon>Agaricomycetidae</taxon>
        <taxon>Agaricales</taxon>
        <taxon>Marasmiineae</taxon>
        <taxon>Marasmiaceae</taxon>
        <taxon>Tetrapyrgos</taxon>
    </lineage>
</organism>
<evidence type="ECO:0000313" key="2">
    <source>
        <dbReference type="EMBL" id="KAF5343483.1"/>
    </source>
</evidence>
<dbReference type="Proteomes" id="UP000559256">
    <property type="component" value="Unassembled WGS sequence"/>
</dbReference>
<accession>A0A8H5FP31</accession>
<comment type="caution">
    <text evidence="2">The sequence shown here is derived from an EMBL/GenBank/DDBJ whole genome shotgun (WGS) entry which is preliminary data.</text>
</comment>
<gene>
    <name evidence="2" type="ORF">D9758_015649</name>
</gene>
<dbReference type="EMBL" id="JAACJM010000139">
    <property type="protein sequence ID" value="KAF5343483.1"/>
    <property type="molecule type" value="Genomic_DNA"/>
</dbReference>
<proteinExistence type="predicted"/>
<feature type="region of interest" description="Disordered" evidence="1">
    <location>
        <begin position="1"/>
        <end position="28"/>
    </location>
</feature>
<feature type="compositionally biased region" description="Basic and acidic residues" evidence="1">
    <location>
        <begin position="8"/>
        <end position="21"/>
    </location>
</feature>